<dbReference type="InterPro" id="IPR006091">
    <property type="entry name" value="Acyl-CoA_Oxase/DH_mid-dom"/>
</dbReference>
<dbReference type="PANTHER" id="PTHR48083">
    <property type="entry name" value="MEDIUM-CHAIN SPECIFIC ACYL-COA DEHYDROGENASE, MITOCHONDRIAL-RELATED"/>
    <property type="match status" value="1"/>
</dbReference>
<comment type="caution">
    <text evidence="9">The sequence shown here is derived from an EMBL/GenBank/DDBJ whole genome shotgun (WGS) entry which is preliminary data.</text>
</comment>
<dbReference type="Pfam" id="PF02770">
    <property type="entry name" value="Acyl-CoA_dh_M"/>
    <property type="match status" value="1"/>
</dbReference>
<evidence type="ECO:0000256" key="2">
    <source>
        <dbReference type="ARBA" id="ARBA00009347"/>
    </source>
</evidence>
<evidence type="ECO:0000313" key="10">
    <source>
        <dbReference type="Proteomes" id="UP000294513"/>
    </source>
</evidence>
<dbReference type="GO" id="GO:0003995">
    <property type="term" value="F:acyl-CoA dehydrogenase activity"/>
    <property type="evidence" value="ECO:0007669"/>
    <property type="project" value="TreeGrafter"/>
</dbReference>
<keyword evidence="5 6" id="KW-0560">Oxidoreductase</keyword>
<dbReference type="SUPFAM" id="SSF47203">
    <property type="entry name" value="Acyl-CoA dehydrogenase C-terminal domain-like"/>
    <property type="match status" value="1"/>
</dbReference>
<dbReference type="Pfam" id="PF00441">
    <property type="entry name" value="Acyl-CoA_dh_1"/>
    <property type="match status" value="1"/>
</dbReference>
<dbReference type="GO" id="GO:0050660">
    <property type="term" value="F:flavin adenine dinucleotide binding"/>
    <property type="evidence" value="ECO:0007669"/>
    <property type="project" value="InterPro"/>
</dbReference>
<keyword evidence="4 6" id="KW-0274">FAD</keyword>
<dbReference type="InterPro" id="IPR036250">
    <property type="entry name" value="AcylCo_DH-like_C"/>
</dbReference>
<feature type="domain" description="Acyl-CoA dehydrogenase/oxidase C-terminal" evidence="7">
    <location>
        <begin position="221"/>
        <end position="354"/>
    </location>
</feature>
<dbReference type="Gene3D" id="1.10.540.10">
    <property type="entry name" value="Acyl-CoA dehydrogenase/oxidase, N-terminal domain"/>
    <property type="match status" value="1"/>
</dbReference>
<dbReference type="InterPro" id="IPR009100">
    <property type="entry name" value="AcylCoA_DH/oxidase_NM_dom_sf"/>
</dbReference>
<evidence type="ECO:0000256" key="5">
    <source>
        <dbReference type="ARBA" id="ARBA00023002"/>
    </source>
</evidence>
<evidence type="ECO:0000313" key="9">
    <source>
        <dbReference type="EMBL" id="TDD94823.1"/>
    </source>
</evidence>
<dbReference type="GO" id="GO:0005737">
    <property type="term" value="C:cytoplasm"/>
    <property type="evidence" value="ECO:0007669"/>
    <property type="project" value="TreeGrafter"/>
</dbReference>
<dbReference type="OrthoDB" id="3458133at2"/>
<dbReference type="SUPFAM" id="SSF56645">
    <property type="entry name" value="Acyl-CoA dehydrogenase NM domain-like"/>
    <property type="match status" value="1"/>
</dbReference>
<reference evidence="9 10" key="1">
    <citation type="submission" date="2019-03" db="EMBL/GenBank/DDBJ databases">
        <title>Draft genome sequences of novel Actinobacteria.</title>
        <authorList>
            <person name="Sahin N."/>
            <person name="Ay H."/>
            <person name="Saygin H."/>
        </authorList>
    </citation>
    <scope>NUCLEOTIDE SEQUENCE [LARGE SCALE GENOMIC DNA]</scope>
    <source>
        <strain evidence="9 10">H3C3</strain>
    </source>
</reference>
<accession>A0A4R5C9H2</accession>
<dbReference type="InterPro" id="IPR046373">
    <property type="entry name" value="Acyl-CoA_Oxase/DH_mid-dom_sf"/>
</dbReference>
<dbReference type="GO" id="GO:0033539">
    <property type="term" value="P:fatty acid beta-oxidation using acyl-CoA dehydrogenase"/>
    <property type="evidence" value="ECO:0007669"/>
    <property type="project" value="TreeGrafter"/>
</dbReference>
<proteinExistence type="inferred from homology"/>
<protein>
    <submittedName>
        <fullName evidence="9">Acyl-CoA dehydrogenase</fullName>
    </submittedName>
</protein>
<dbReference type="InterPro" id="IPR009075">
    <property type="entry name" value="AcylCo_DH/oxidase_C"/>
</dbReference>
<dbReference type="InterPro" id="IPR050741">
    <property type="entry name" value="Acyl-CoA_dehydrogenase"/>
</dbReference>
<evidence type="ECO:0000256" key="4">
    <source>
        <dbReference type="ARBA" id="ARBA00022827"/>
    </source>
</evidence>
<dbReference type="CDD" id="cd00567">
    <property type="entry name" value="ACAD"/>
    <property type="match status" value="1"/>
</dbReference>
<comment type="similarity">
    <text evidence="2 6">Belongs to the acyl-CoA dehydrogenase family.</text>
</comment>
<evidence type="ECO:0000256" key="3">
    <source>
        <dbReference type="ARBA" id="ARBA00022630"/>
    </source>
</evidence>
<evidence type="ECO:0000256" key="6">
    <source>
        <dbReference type="RuleBase" id="RU362125"/>
    </source>
</evidence>
<keyword evidence="10" id="KW-1185">Reference proteome</keyword>
<keyword evidence="3 6" id="KW-0285">Flavoprotein</keyword>
<dbReference type="PANTHER" id="PTHR48083:SF2">
    <property type="entry name" value="MEDIUM-CHAIN SPECIFIC ACYL-COA DEHYDROGENASE, MITOCHONDRIAL"/>
    <property type="match status" value="1"/>
</dbReference>
<dbReference type="EMBL" id="SMKU01000016">
    <property type="protein sequence ID" value="TDD94823.1"/>
    <property type="molecule type" value="Genomic_DNA"/>
</dbReference>
<dbReference type="Gene3D" id="2.40.110.10">
    <property type="entry name" value="Butyryl-CoA Dehydrogenase, subunit A, domain 2"/>
    <property type="match status" value="1"/>
</dbReference>
<dbReference type="AlphaFoldDB" id="A0A4R5C9H2"/>
<comment type="cofactor">
    <cofactor evidence="1 6">
        <name>FAD</name>
        <dbReference type="ChEBI" id="CHEBI:57692"/>
    </cofactor>
</comment>
<feature type="domain" description="Acyl-CoA oxidase/dehydrogenase middle" evidence="8">
    <location>
        <begin position="113"/>
        <end position="205"/>
    </location>
</feature>
<sequence length="369" mass="38134">MELDDDLLKIRDTAREYAADLRERALAVDAAPLDLEPHLRSPGLGLVRDLLGEPRRVRRVTVALLELARGDAGMVLAAPGPALAGVVVGLLGGPAHARRLAEAVRDGRTWAFMAITEPDAGSDAARLQARLRADGDGGYLLSGCKRYIGNGARGGIGVVFARTGTSPLSIRAALVEAPSPGLSAVPLGAVGLRGAGISEMVFVDVPVPGDALLGGHLPATGRGLLGAVKAFNIVRVYVAAMAIGTAAAVHDVVLAEAGPSAALESAEARIDAARRLVLRAAADVEADTGDGYRASVAKLAAVALARKVCDRLPELLGPGALLDHPLLEKWWRDAAALEFMEGTSHIQRLNVAHRRQRGGAAAAREAGVG</sequence>
<dbReference type="Gene3D" id="1.20.140.10">
    <property type="entry name" value="Butyryl-CoA Dehydrogenase, subunit A, domain 3"/>
    <property type="match status" value="2"/>
</dbReference>
<name>A0A4R5C9H2_9ACTN</name>
<dbReference type="Proteomes" id="UP000294513">
    <property type="component" value="Unassembled WGS sequence"/>
</dbReference>
<organism evidence="9 10">
    <name type="scientific">Actinomadura rubrisoli</name>
    <dbReference type="NCBI Taxonomy" id="2530368"/>
    <lineage>
        <taxon>Bacteria</taxon>
        <taxon>Bacillati</taxon>
        <taxon>Actinomycetota</taxon>
        <taxon>Actinomycetes</taxon>
        <taxon>Streptosporangiales</taxon>
        <taxon>Thermomonosporaceae</taxon>
        <taxon>Actinomadura</taxon>
    </lineage>
</organism>
<evidence type="ECO:0000259" key="8">
    <source>
        <dbReference type="Pfam" id="PF02770"/>
    </source>
</evidence>
<dbReference type="RefSeq" id="WP_131889806.1">
    <property type="nucleotide sequence ID" value="NZ_SMKU01000016.1"/>
</dbReference>
<evidence type="ECO:0000259" key="7">
    <source>
        <dbReference type="Pfam" id="PF00441"/>
    </source>
</evidence>
<dbReference type="InterPro" id="IPR037069">
    <property type="entry name" value="AcylCoA_DH/ox_N_sf"/>
</dbReference>
<evidence type="ECO:0000256" key="1">
    <source>
        <dbReference type="ARBA" id="ARBA00001974"/>
    </source>
</evidence>
<gene>
    <name evidence="9" type="ORF">E1298_06120</name>
</gene>